<dbReference type="GO" id="GO:0006412">
    <property type="term" value="P:translation"/>
    <property type="evidence" value="ECO:0007669"/>
    <property type="project" value="InterPro"/>
</dbReference>
<dbReference type="GO" id="GO:0005840">
    <property type="term" value="C:ribosome"/>
    <property type="evidence" value="ECO:0007669"/>
    <property type="project" value="InterPro"/>
</dbReference>
<evidence type="ECO:0000313" key="14">
    <source>
        <dbReference type="Proteomes" id="UP000070449"/>
    </source>
</evidence>
<dbReference type="GO" id="GO:0008841">
    <property type="term" value="F:dihydrofolate synthase activity"/>
    <property type="evidence" value="ECO:0007669"/>
    <property type="project" value="TreeGrafter"/>
</dbReference>
<dbReference type="Gene3D" id="3.90.190.20">
    <property type="entry name" value="Mur ligase, C-terminal domain"/>
    <property type="match status" value="1"/>
</dbReference>
<dbReference type="EC" id="6.3.2.17" evidence="2"/>
<evidence type="ECO:0000256" key="7">
    <source>
        <dbReference type="ARBA" id="ARBA00022842"/>
    </source>
</evidence>
<dbReference type="PATRIC" id="fig|1617427.3.peg.513"/>
<feature type="domain" description="Mur ligase central" evidence="12">
    <location>
        <begin position="50"/>
        <end position="278"/>
    </location>
</feature>
<dbReference type="GO" id="GO:0005737">
    <property type="term" value="C:cytoplasm"/>
    <property type="evidence" value="ECO:0007669"/>
    <property type="project" value="TreeGrafter"/>
</dbReference>
<dbReference type="Pfam" id="PF08245">
    <property type="entry name" value="Mur_ligase_M"/>
    <property type="match status" value="1"/>
</dbReference>
<dbReference type="GO" id="GO:0005524">
    <property type="term" value="F:ATP binding"/>
    <property type="evidence" value="ECO:0007669"/>
    <property type="project" value="UniProtKB-KW"/>
</dbReference>
<comment type="catalytic activity">
    <reaction evidence="9">
        <text>(6S)-5,6,7,8-tetrahydrofolyl-(gamma-L-Glu)(n) + L-glutamate + ATP = (6S)-5,6,7,8-tetrahydrofolyl-(gamma-L-Glu)(n+1) + ADP + phosphate + H(+)</text>
        <dbReference type="Rhea" id="RHEA:10580"/>
        <dbReference type="Rhea" id="RHEA-COMP:14738"/>
        <dbReference type="Rhea" id="RHEA-COMP:14740"/>
        <dbReference type="ChEBI" id="CHEBI:15378"/>
        <dbReference type="ChEBI" id="CHEBI:29985"/>
        <dbReference type="ChEBI" id="CHEBI:30616"/>
        <dbReference type="ChEBI" id="CHEBI:43474"/>
        <dbReference type="ChEBI" id="CHEBI:141005"/>
        <dbReference type="ChEBI" id="CHEBI:456216"/>
        <dbReference type="EC" id="6.3.2.17"/>
    </reaction>
</comment>
<dbReference type="SUPFAM" id="SSF53244">
    <property type="entry name" value="MurD-like peptide ligases, peptide-binding domain"/>
    <property type="match status" value="1"/>
</dbReference>
<dbReference type="InterPro" id="IPR013221">
    <property type="entry name" value="Mur_ligase_cen"/>
</dbReference>
<keyword evidence="6 10" id="KW-0067">ATP-binding</keyword>
<dbReference type="PIRSF" id="PIRSF001563">
    <property type="entry name" value="Folylpolyglu_synth"/>
    <property type="match status" value="1"/>
</dbReference>
<evidence type="ECO:0000256" key="5">
    <source>
        <dbReference type="ARBA" id="ARBA00022741"/>
    </source>
</evidence>
<dbReference type="GO" id="GO:0003735">
    <property type="term" value="F:structural constituent of ribosome"/>
    <property type="evidence" value="ECO:0007669"/>
    <property type="project" value="InterPro"/>
</dbReference>
<dbReference type="EMBL" id="JYPD01000017">
    <property type="protein sequence ID" value="KXK09442.1"/>
    <property type="molecule type" value="Genomic_DNA"/>
</dbReference>
<sequence length="450" mass="50110">MKSKAFTNTLKELEYYTTRSIMIKGYDLERIKGFLEHLGNPQERLEFIHIGGTSGKGSTTTYTSSILTGLGYKVGSFLSPHIESVCERINIDNKQISEDNFNTYFNKVKTAHDQFFPKDKQGITLTYFEFLLAMALLYFVDNKVDVVALEVGLGGKLDPTNVVQASIAIITSVGLDHTEFLGETIEEIISDKVQIVKQNATCITGVKQASALKIIKSYCMDQSANCLILGKDMSINQNIIDINGSKGFFSFKDYEFEVNLPQLGRHQLENASLAITAAISWQEKMNRKVDIKAIINALSQTIIKGRLQIVENNPLIIGDVAHNEDKMKALVDSINQIQGLKKLIFIVGFKAGRDKDRAHRALKQLSVLKIPLKKIFISEFLTKQDIEIASVPAQEIANMILDVLPDVETEIVKEPLKALKLARKEANKDDLIVISGSFYLLASLSEALSL</sequence>
<dbReference type="NCBIfam" id="TIGR01499">
    <property type="entry name" value="folC"/>
    <property type="match status" value="1"/>
</dbReference>
<dbReference type="PANTHER" id="PTHR11136">
    <property type="entry name" value="FOLYLPOLYGLUTAMATE SYNTHASE-RELATED"/>
    <property type="match status" value="1"/>
</dbReference>
<dbReference type="STRING" id="1617427.UZ20_WS6002000491"/>
<evidence type="ECO:0000256" key="3">
    <source>
        <dbReference type="ARBA" id="ARBA00022598"/>
    </source>
</evidence>
<proteinExistence type="inferred from homology"/>
<dbReference type="Pfam" id="PF02875">
    <property type="entry name" value="Mur_ligase_C"/>
    <property type="match status" value="1"/>
</dbReference>
<evidence type="ECO:0000313" key="13">
    <source>
        <dbReference type="EMBL" id="KXK09442.1"/>
    </source>
</evidence>
<dbReference type="InterPro" id="IPR036565">
    <property type="entry name" value="Mur-like_cat_sf"/>
</dbReference>
<dbReference type="PANTHER" id="PTHR11136:SF0">
    <property type="entry name" value="DIHYDROFOLATE SYNTHETASE-RELATED"/>
    <property type="match status" value="1"/>
</dbReference>
<organism evidence="13 14">
    <name type="scientific">candidate division WS6 bacterium OLB21</name>
    <dbReference type="NCBI Taxonomy" id="1617427"/>
    <lineage>
        <taxon>Bacteria</taxon>
        <taxon>Candidatus Dojkabacteria</taxon>
    </lineage>
</organism>
<dbReference type="InterPro" id="IPR001645">
    <property type="entry name" value="Folylpolyglutamate_synth"/>
</dbReference>
<gene>
    <name evidence="13" type="primary">fgs</name>
    <name evidence="13" type="ORF">UZ20_WS6002000491</name>
</gene>
<keyword evidence="7" id="KW-0460">Magnesium</keyword>
<comment type="similarity">
    <text evidence="1 10">Belongs to the folylpolyglutamate synthase family.</text>
</comment>
<comment type="caution">
    <text evidence="13">The sequence shown here is derived from an EMBL/GenBank/DDBJ whole genome shotgun (WGS) entry which is preliminary data.</text>
</comment>
<evidence type="ECO:0000256" key="4">
    <source>
        <dbReference type="ARBA" id="ARBA00022723"/>
    </source>
</evidence>
<evidence type="ECO:0000256" key="2">
    <source>
        <dbReference type="ARBA" id="ARBA00013025"/>
    </source>
</evidence>
<evidence type="ECO:0000259" key="12">
    <source>
        <dbReference type="Pfam" id="PF08245"/>
    </source>
</evidence>
<keyword evidence="5 10" id="KW-0547">Nucleotide-binding</keyword>
<reference evidence="13 14" key="1">
    <citation type="submission" date="2015-02" db="EMBL/GenBank/DDBJ databases">
        <title>Improved understanding of the partial-nitritation anammox process through 23 genomes representing the majority of the microbial community.</title>
        <authorList>
            <person name="Speth D.R."/>
            <person name="In T Zandt M."/>
            <person name="Guerrero Cruz S."/>
            <person name="Jetten M.S."/>
            <person name="Dutilh B.E."/>
        </authorList>
    </citation>
    <scope>NUCLEOTIDE SEQUENCE [LARGE SCALE GENOMIC DNA]</scope>
    <source>
        <strain evidence="13">OLB21</strain>
    </source>
</reference>
<evidence type="ECO:0000256" key="10">
    <source>
        <dbReference type="PIRNR" id="PIRNR001563"/>
    </source>
</evidence>
<keyword evidence="4" id="KW-0479">Metal-binding</keyword>
<keyword evidence="3 10" id="KW-0436">Ligase</keyword>
<dbReference type="InterPro" id="IPR036615">
    <property type="entry name" value="Mur_ligase_C_dom_sf"/>
</dbReference>
<dbReference type="SUPFAM" id="SSF53623">
    <property type="entry name" value="MurD-like peptide ligases, catalytic domain"/>
    <property type="match status" value="1"/>
</dbReference>
<evidence type="ECO:0000256" key="6">
    <source>
        <dbReference type="ARBA" id="ARBA00022840"/>
    </source>
</evidence>
<dbReference type="AlphaFoldDB" id="A0A136KJ52"/>
<name>A0A136KJ52_9BACT</name>
<evidence type="ECO:0000256" key="8">
    <source>
        <dbReference type="ARBA" id="ARBA00030592"/>
    </source>
</evidence>
<accession>A0A136KJ52</accession>
<evidence type="ECO:0000259" key="11">
    <source>
        <dbReference type="Pfam" id="PF02875"/>
    </source>
</evidence>
<dbReference type="InterPro" id="IPR004101">
    <property type="entry name" value="Mur_ligase_C"/>
</dbReference>
<evidence type="ECO:0000256" key="9">
    <source>
        <dbReference type="ARBA" id="ARBA00047493"/>
    </source>
</evidence>
<dbReference type="GO" id="GO:0004326">
    <property type="term" value="F:tetrahydrofolylpolyglutamate synthase activity"/>
    <property type="evidence" value="ECO:0007669"/>
    <property type="project" value="UniProtKB-EC"/>
</dbReference>
<dbReference type="GO" id="GO:0046872">
    <property type="term" value="F:metal ion binding"/>
    <property type="evidence" value="ECO:0007669"/>
    <property type="project" value="UniProtKB-KW"/>
</dbReference>
<dbReference type="Gene3D" id="3.40.1190.10">
    <property type="entry name" value="Mur-like, catalytic domain"/>
    <property type="match status" value="1"/>
</dbReference>
<dbReference type="Proteomes" id="UP000070449">
    <property type="component" value="Unassembled WGS sequence"/>
</dbReference>
<feature type="domain" description="Mur ligase C-terminal" evidence="11">
    <location>
        <begin position="305"/>
        <end position="438"/>
    </location>
</feature>
<evidence type="ECO:0000256" key="1">
    <source>
        <dbReference type="ARBA" id="ARBA00008276"/>
    </source>
</evidence>
<protein>
    <recommendedName>
        <fullName evidence="2">tetrahydrofolate synthase</fullName>
        <ecNumber evidence="2">6.3.2.17</ecNumber>
    </recommendedName>
    <alternativeName>
        <fullName evidence="8">Tetrahydrofolylpolyglutamate synthase</fullName>
    </alternativeName>
</protein>